<evidence type="ECO:0000313" key="4">
    <source>
        <dbReference type="EMBL" id="MBH9576575.1"/>
    </source>
</evidence>
<comment type="caution">
    <text evidence="4">The sequence shown here is derived from an EMBL/GenBank/DDBJ whole genome shotgun (WGS) entry which is preliminary data.</text>
</comment>
<dbReference type="Gene3D" id="2.160.20.10">
    <property type="entry name" value="Single-stranded right-handed beta-helix, Pectin lyase-like"/>
    <property type="match status" value="1"/>
</dbReference>
<gene>
    <name evidence="4" type="ORF">I7X39_06635</name>
</gene>
<dbReference type="Proteomes" id="UP000613266">
    <property type="component" value="Unassembled WGS sequence"/>
</dbReference>
<dbReference type="SUPFAM" id="SSF51126">
    <property type="entry name" value="Pectin lyase-like"/>
    <property type="match status" value="1"/>
</dbReference>
<evidence type="ECO:0000256" key="1">
    <source>
        <dbReference type="SAM" id="MobiDB-lite"/>
    </source>
</evidence>
<feature type="domain" description="Right handed beta helix" evidence="3">
    <location>
        <begin position="150"/>
        <end position="261"/>
    </location>
</feature>
<evidence type="ECO:0000256" key="2">
    <source>
        <dbReference type="SAM" id="SignalP"/>
    </source>
</evidence>
<keyword evidence="5" id="KW-1185">Reference proteome</keyword>
<dbReference type="InterPro" id="IPR039448">
    <property type="entry name" value="Beta_helix"/>
</dbReference>
<accession>A0A931NHJ0</accession>
<dbReference type="InterPro" id="IPR006626">
    <property type="entry name" value="PbH1"/>
</dbReference>
<dbReference type="InterPro" id="IPR012334">
    <property type="entry name" value="Pectin_lyas_fold"/>
</dbReference>
<dbReference type="Pfam" id="PF13229">
    <property type="entry name" value="Beta_helix"/>
    <property type="match status" value="1"/>
</dbReference>
<reference evidence="4" key="1">
    <citation type="submission" date="2020-12" db="EMBL/GenBank/DDBJ databases">
        <title>The genome sequence of Inhella sp. 1Y17.</title>
        <authorList>
            <person name="Liu Y."/>
        </authorList>
    </citation>
    <scope>NUCLEOTIDE SEQUENCE</scope>
    <source>
        <strain evidence="4">1Y17</strain>
    </source>
</reference>
<feature type="region of interest" description="Disordered" evidence="1">
    <location>
        <begin position="418"/>
        <end position="470"/>
    </location>
</feature>
<keyword evidence="2" id="KW-0732">Signal</keyword>
<dbReference type="RefSeq" id="WP_198110182.1">
    <property type="nucleotide sequence ID" value="NZ_JAEDAK010000003.1"/>
</dbReference>
<dbReference type="EMBL" id="JAEDAK010000003">
    <property type="protein sequence ID" value="MBH9576575.1"/>
    <property type="molecule type" value="Genomic_DNA"/>
</dbReference>
<protein>
    <submittedName>
        <fullName evidence="4">Right-handed parallel beta-helix repeat-containing protein</fullName>
    </submittedName>
</protein>
<dbReference type="PANTHER" id="PTHR36453">
    <property type="entry name" value="SECRETED PROTEIN-RELATED"/>
    <property type="match status" value="1"/>
</dbReference>
<dbReference type="SMART" id="SM00710">
    <property type="entry name" value="PbH1"/>
    <property type="match status" value="8"/>
</dbReference>
<organism evidence="4 5">
    <name type="scientific">Inhella proteolytica</name>
    <dbReference type="NCBI Taxonomy" id="2795029"/>
    <lineage>
        <taxon>Bacteria</taxon>
        <taxon>Pseudomonadati</taxon>
        <taxon>Pseudomonadota</taxon>
        <taxon>Betaproteobacteria</taxon>
        <taxon>Burkholderiales</taxon>
        <taxon>Sphaerotilaceae</taxon>
        <taxon>Inhella</taxon>
    </lineage>
</organism>
<evidence type="ECO:0000313" key="5">
    <source>
        <dbReference type="Proteomes" id="UP000613266"/>
    </source>
</evidence>
<feature type="chain" id="PRO_5036813118" evidence="2">
    <location>
        <begin position="24"/>
        <end position="549"/>
    </location>
</feature>
<proteinExistence type="predicted"/>
<name>A0A931NHJ0_9BURK</name>
<evidence type="ECO:0000259" key="3">
    <source>
        <dbReference type="Pfam" id="PF13229"/>
    </source>
</evidence>
<dbReference type="PANTHER" id="PTHR36453:SF1">
    <property type="entry name" value="RIGHT HANDED BETA HELIX DOMAIN-CONTAINING PROTEIN"/>
    <property type="match status" value="1"/>
</dbReference>
<sequence length="549" mass="59091">MATPIGKWISTLALAVTPLAAPAAEWFVATTGSDSTGNGSLAAPYRTLGHLLDPARALVRAGDTVTLRGSEGANVFDETEVRLRLPLTLRSHPGEWAVIRCPLNLEDGVCIQIDPEASGSTISRLEVMGGNLYGLFFQTDWDSRNNRGGRGASNVLVEDCRIHDTGRDAIKITPKSDDITIRRCEIYNTGRIYPAGTPLEEKNAEGIDNVNGSRMTVEDCWIHDIATNGLYFKGGAADVRVQRNRIERTGEGGIMVGYDTSPEFFDTALNPNYYESIRGVVVNNVVRETGYAGIGLFAAQDALVAHNTVIDTARLGHAALYFGVTLQDFDPVAKRPGSVNPTLRNNLVLQQGGACIGIRWANEISAAGVFGLVGSPGSEHNWLQAPNDCRFFDGRPGSPIQDGGSLAQWQQHLNADRNSRTGAVATSPDGHLPPGSPASNQAPALPQVSEDFDRQPRSGGQVDYGADQAQPSSAMERVMNWAEYVYPQLFPRGGTRGSYAPYSYRYYPATGNYLGSDGTRMVLHNGKQWNLLDVGAVSDFLAQAAAAGF</sequence>
<dbReference type="AlphaFoldDB" id="A0A931NHJ0"/>
<dbReference type="InterPro" id="IPR011050">
    <property type="entry name" value="Pectin_lyase_fold/virulence"/>
</dbReference>
<feature type="signal peptide" evidence="2">
    <location>
        <begin position="1"/>
        <end position="23"/>
    </location>
</feature>